<dbReference type="GO" id="GO:0004497">
    <property type="term" value="F:monooxygenase activity"/>
    <property type="evidence" value="ECO:0007669"/>
    <property type="project" value="TreeGrafter"/>
</dbReference>
<keyword evidence="3" id="KW-1185">Reference proteome</keyword>
<dbReference type="OrthoDB" id="8671611at2"/>
<dbReference type="KEGG" id="bid:Bind_1848"/>
<dbReference type="SUPFAM" id="SSF51905">
    <property type="entry name" value="FAD/NAD(P)-binding domain"/>
    <property type="match status" value="1"/>
</dbReference>
<organism evidence="2 3">
    <name type="scientific">Beijerinckia indica subsp. indica (strain ATCC 9039 / DSM 1715 / NCIMB 8712)</name>
    <dbReference type="NCBI Taxonomy" id="395963"/>
    <lineage>
        <taxon>Bacteria</taxon>
        <taxon>Pseudomonadati</taxon>
        <taxon>Pseudomonadota</taxon>
        <taxon>Alphaproteobacteria</taxon>
        <taxon>Hyphomicrobiales</taxon>
        <taxon>Beijerinckiaceae</taxon>
        <taxon>Beijerinckia</taxon>
    </lineage>
</organism>
<dbReference type="GO" id="GO:0050660">
    <property type="term" value="F:flavin adenine dinucleotide binding"/>
    <property type="evidence" value="ECO:0007669"/>
    <property type="project" value="TreeGrafter"/>
</dbReference>
<evidence type="ECO:0008006" key="4">
    <source>
        <dbReference type="Google" id="ProtNLM"/>
    </source>
</evidence>
<evidence type="ECO:0000313" key="3">
    <source>
        <dbReference type="Proteomes" id="UP000001695"/>
    </source>
</evidence>
<dbReference type="Pfam" id="PF13738">
    <property type="entry name" value="Pyr_redox_3"/>
    <property type="match status" value="1"/>
</dbReference>
<accession>B2IDN6</accession>
<dbReference type="AlphaFoldDB" id="B2IDN6"/>
<dbReference type="PANTHER" id="PTHR43539:SF91">
    <property type="entry name" value="FAD-DEPENDENT URATE HYDROXYLASE"/>
    <property type="match status" value="1"/>
</dbReference>
<dbReference type="InterPro" id="IPR050982">
    <property type="entry name" value="Auxin_biosynth/cation_transpt"/>
</dbReference>
<protein>
    <recommendedName>
        <fullName evidence="4">Monooxygenase</fullName>
    </recommendedName>
</protein>
<dbReference type="InterPro" id="IPR036188">
    <property type="entry name" value="FAD/NAD-bd_sf"/>
</dbReference>
<proteinExistence type="predicted"/>
<sequence length="480" mass="52374">MTDSDTFDIEALNALRLLGPDPADWVAERPGLDHNVTIVGGGQTGTAFAFALRRAGIGKVTIIDAAADENGAGIWLTRARMNKLRTPKNLVGPELGLPALSFQAWYEARHGAEAYAAIDRIPRTAWAAYLKWYRTFLGIEIRYGTRLARVEPADGAFRLHLESKGEPRIETTRKIIFGNGILGSGGAFIPEVLAKGLPRSLLAHTSDPIDFSALKGKDVAVVGGAASAFDAAATALEAGAASVRLFSRRETLASVPILRVRGYPGAYDNYAYLPDAIRWHQAIRYRQAGSTPPPDSIERVLRFANFHLHLGAPWTEAHVRDGRAETTIKGETFAFDYVIAGTGYFSDPNVRPELADFAEDILLWRDFYTPPADEQDAYLGAHPYLGFGHEYLEKEPGTAPFLKNIHVFNPSGFVSFGLPIGDVPSLKRDVPGVVARISRDLFLDDLPAHERRITGTVPPDFEDSLYAGAVHGDRQKVAAD</sequence>
<dbReference type="STRING" id="395963.Bind_1848"/>
<gene>
    <name evidence="2" type="ordered locus">Bind_1848</name>
</gene>
<reference evidence="3" key="1">
    <citation type="submission" date="2008-03" db="EMBL/GenBank/DDBJ databases">
        <title>Complete sequence of chromosome of Beijerinckia indica subsp. indica ATCC 9039.</title>
        <authorList>
            <consortium name="US DOE Joint Genome Institute"/>
            <person name="Copeland A."/>
            <person name="Lucas S."/>
            <person name="Lapidus A."/>
            <person name="Glavina del Rio T."/>
            <person name="Dalin E."/>
            <person name="Tice H."/>
            <person name="Bruce D."/>
            <person name="Goodwin L."/>
            <person name="Pitluck S."/>
            <person name="LaButti K."/>
            <person name="Schmutz J."/>
            <person name="Larimer F."/>
            <person name="Land M."/>
            <person name="Hauser L."/>
            <person name="Kyrpides N."/>
            <person name="Mikhailova N."/>
            <person name="Dunfield P.F."/>
            <person name="Dedysh S.N."/>
            <person name="Liesack W."/>
            <person name="Saw J.H."/>
            <person name="Alam M."/>
            <person name="Chen Y."/>
            <person name="Murrell J.C."/>
            <person name="Richardson P."/>
        </authorList>
    </citation>
    <scope>NUCLEOTIDE SEQUENCE [LARGE SCALE GENOMIC DNA]</scope>
    <source>
        <strain evidence="3">ATCC 9039 / DSM 1715 / NCIMB 8712</strain>
    </source>
</reference>
<reference evidence="2 3" key="2">
    <citation type="journal article" date="2010" name="J. Bacteriol.">
        <title>Complete genome sequence of Beijerinckia indica subsp. indica.</title>
        <authorList>
            <person name="Tamas I."/>
            <person name="Dedysh S.N."/>
            <person name="Liesack W."/>
            <person name="Stott M.B."/>
            <person name="Alam M."/>
            <person name="Murrell J.C."/>
            <person name="Dunfield P.F."/>
        </authorList>
    </citation>
    <scope>NUCLEOTIDE SEQUENCE [LARGE SCALE GENOMIC DNA]</scope>
    <source>
        <strain evidence="3">ATCC 9039 / DSM 1715 / NCIMB 8712</strain>
    </source>
</reference>
<dbReference type="HOGENOM" id="CLU_044076_0_0_5"/>
<evidence type="ECO:0000313" key="2">
    <source>
        <dbReference type="EMBL" id="ACB95472.1"/>
    </source>
</evidence>
<name>B2IDN6_BEII9</name>
<dbReference type="Gene3D" id="3.50.50.60">
    <property type="entry name" value="FAD/NAD(P)-binding domain"/>
    <property type="match status" value="1"/>
</dbReference>
<dbReference type="eggNOG" id="COG2072">
    <property type="taxonomic scope" value="Bacteria"/>
</dbReference>
<dbReference type="Proteomes" id="UP000001695">
    <property type="component" value="Chromosome"/>
</dbReference>
<dbReference type="EMBL" id="CP001016">
    <property type="protein sequence ID" value="ACB95472.1"/>
    <property type="molecule type" value="Genomic_DNA"/>
</dbReference>
<keyword evidence="1" id="KW-0560">Oxidoreductase</keyword>
<dbReference type="RefSeq" id="WP_012384829.1">
    <property type="nucleotide sequence ID" value="NC_010581.1"/>
</dbReference>
<evidence type="ECO:0000256" key="1">
    <source>
        <dbReference type="ARBA" id="ARBA00023002"/>
    </source>
</evidence>
<dbReference type="PANTHER" id="PTHR43539">
    <property type="entry name" value="FLAVIN-BINDING MONOOXYGENASE-LIKE PROTEIN (AFU_ORTHOLOGUE AFUA_4G09220)"/>
    <property type="match status" value="1"/>
</dbReference>